<dbReference type="KEGG" id="mmag:MMAD_09810"/>
<protein>
    <submittedName>
        <fullName evidence="1">Uncharacterized protein</fullName>
    </submittedName>
</protein>
<reference evidence="1 2" key="1">
    <citation type="journal article" date="2019" name="Emerg. Microbes Infect.">
        <title>Comprehensive subspecies identification of 175 nontuberculous mycobacteria species based on 7547 genomic profiles.</title>
        <authorList>
            <person name="Matsumoto Y."/>
            <person name="Kinjo T."/>
            <person name="Motooka D."/>
            <person name="Nabeya D."/>
            <person name="Jung N."/>
            <person name="Uechi K."/>
            <person name="Horii T."/>
            <person name="Iida T."/>
            <person name="Fujita J."/>
            <person name="Nakamura S."/>
        </authorList>
    </citation>
    <scope>NUCLEOTIDE SEQUENCE [LARGE SCALE GENOMIC DNA]</scope>
    <source>
        <strain evidence="1 2">JCM 13574</strain>
    </source>
</reference>
<evidence type="ECO:0000313" key="1">
    <source>
        <dbReference type="EMBL" id="BBZ26686.1"/>
    </source>
</evidence>
<dbReference type="AlphaFoldDB" id="A0A7I7XAK4"/>
<proteinExistence type="predicted"/>
<organism evidence="1 2">
    <name type="scientific">Mycolicibacterium madagascariense</name>
    <dbReference type="NCBI Taxonomy" id="212765"/>
    <lineage>
        <taxon>Bacteria</taxon>
        <taxon>Bacillati</taxon>
        <taxon>Actinomycetota</taxon>
        <taxon>Actinomycetes</taxon>
        <taxon>Mycobacteriales</taxon>
        <taxon>Mycobacteriaceae</taxon>
        <taxon>Mycolicibacterium</taxon>
    </lineage>
</organism>
<accession>A0A7I7XAK4</accession>
<dbReference type="EMBL" id="AP022610">
    <property type="protein sequence ID" value="BBZ26686.1"/>
    <property type="molecule type" value="Genomic_DNA"/>
</dbReference>
<dbReference type="Proteomes" id="UP000466517">
    <property type="component" value="Chromosome"/>
</dbReference>
<evidence type="ECO:0000313" key="2">
    <source>
        <dbReference type="Proteomes" id="UP000466517"/>
    </source>
</evidence>
<keyword evidence="2" id="KW-1185">Reference proteome</keyword>
<sequence length="266" mass="29795">MEQLVRHRLHIAQSMDWKDAVIALVEPRSPYRPWRYGTTEAKEGDTVVFVLNTDPPSVLADVARVKAENHLAEAVFDGALYDPNLLELSTIGKVLGLEPRAANAWSFDGDDAIKLELSLEECRYFCAPESRFGRNTMAAARTLLRFGGYCDGCDQQIDLTGEGARKEIFVHTVDHRMRLAPDSAVDDWPAVMCTRCHGRMAAEGHTRFVDFKFAQYPGCPECGARRTASLFYGMPSDHANIPPWRWAAGCCLGPERWGCKECGHDW</sequence>
<gene>
    <name evidence="1" type="ORF">MMAD_09810</name>
</gene>
<name>A0A7I7XAK4_9MYCO</name>